<accession>A0A0F9KUS6</accession>
<sequence length="77" mass="8628">MVPARRVRIRLFEGEGYQVEQEVERYLHAVSIEDLELVAIEYNYQAPEVGLRSGATETIAPATHGVCVVLAEKEETP</sequence>
<proteinExistence type="predicted"/>
<comment type="caution">
    <text evidence="1">The sequence shown here is derived from an EMBL/GenBank/DDBJ whole genome shotgun (WGS) entry which is preliminary data.</text>
</comment>
<name>A0A0F9KUS6_9ZZZZ</name>
<dbReference type="EMBL" id="LAZR01012623">
    <property type="protein sequence ID" value="KKM25873.1"/>
    <property type="molecule type" value="Genomic_DNA"/>
</dbReference>
<protein>
    <submittedName>
        <fullName evidence="1">Uncharacterized protein</fullName>
    </submittedName>
</protein>
<dbReference type="AlphaFoldDB" id="A0A0F9KUS6"/>
<reference evidence="1" key="1">
    <citation type="journal article" date="2015" name="Nature">
        <title>Complex archaea that bridge the gap between prokaryotes and eukaryotes.</title>
        <authorList>
            <person name="Spang A."/>
            <person name="Saw J.H."/>
            <person name="Jorgensen S.L."/>
            <person name="Zaremba-Niedzwiedzka K."/>
            <person name="Martijn J."/>
            <person name="Lind A.E."/>
            <person name="van Eijk R."/>
            <person name="Schleper C."/>
            <person name="Guy L."/>
            <person name="Ettema T.J."/>
        </authorList>
    </citation>
    <scope>NUCLEOTIDE SEQUENCE</scope>
</reference>
<organism evidence="1">
    <name type="scientific">marine sediment metagenome</name>
    <dbReference type="NCBI Taxonomy" id="412755"/>
    <lineage>
        <taxon>unclassified sequences</taxon>
        <taxon>metagenomes</taxon>
        <taxon>ecological metagenomes</taxon>
    </lineage>
</organism>
<gene>
    <name evidence="1" type="ORF">LCGC14_1590560</name>
</gene>
<evidence type="ECO:0000313" key="1">
    <source>
        <dbReference type="EMBL" id="KKM25873.1"/>
    </source>
</evidence>